<protein>
    <recommendedName>
        <fullName evidence="1">AB hydrolase-1 domain-containing protein</fullName>
    </recommendedName>
</protein>
<proteinExistence type="predicted"/>
<reference evidence="3" key="1">
    <citation type="submission" date="2017-04" db="EMBL/GenBank/DDBJ databases">
        <title>Genome evolution of the luminous symbionts of deep sea anglerfish.</title>
        <authorList>
            <person name="Hendry T.A."/>
        </authorList>
    </citation>
    <scope>NUCLEOTIDE SEQUENCE [LARGE SCALE GENOMIC DNA]</scope>
</reference>
<dbReference type="AlphaFoldDB" id="A0A2A5T2Z9"/>
<dbReference type="RefSeq" id="WP_097356630.1">
    <property type="nucleotide sequence ID" value="NZ_CAWOZS010000056.1"/>
</dbReference>
<evidence type="ECO:0000259" key="1">
    <source>
        <dbReference type="Pfam" id="PF12697"/>
    </source>
</evidence>
<sequence>MKRFFTVFITMFLSSVIMIWIAGSKLSSPAMSNANSIPFGYSVEVVVVDDVHGWYFPAEAHNICILLMHSNRGSKLDMVPRAIFLQGSGYSAFAIDLQAHGETSGEHITFGYLESKSARSATRFLKETKECRKVVALGVSLGGASAILGAEPIDVEGYILESIYSSIETSVENRLDIRLGSVGTLFAPLLYQQVPLRLGIALSELQPTHAVKNISAPALIMNGTDDRRTSIQEATLLFQNITSPKRFTSFKGASHNDLYQFDSIKYETTVLDFLVKMVSVH</sequence>
<dbReference type="SUPFAM" id="SSF53474">
    <property type="entry name" value="alpha/beta-Hydrolases"/>
    <property type="match status" value="1"/>
</dbReference>
<feature type="domain" description="AB hydrolase-1" evidence="1">
    <location>
        <begin position="83"/>
        <end position="255"/>
    </location>
</feature>
<gene>
    <name evidence="2" type="ORF">BTN49_1909</name>
</gene>
<evidence type="ECO:0000313" key="2">
    <source>
        <dbReference type="EMBL" id="PCS22500.1"/>
    </source>
</evidence>
<dbReference type="EMBL" id="NBYY01000018">
    <property type="protein sequence ID" value="PCS22500.1"/>
    <property type="molecule type" value="Genomic_DNA"/>
</dbReference>
<comment type="caution">
    <text evidence="2">The sequence shown here is derived from an EMBL/GenBank/DDBJ whole genome shotgun (WGS) entry which is preliminary data.</text>
</comment>
<dbReference type="InterPro" id="IPR052920">
    <property type="entry name" value="DNA-binding_regulatory"/>
</dbReference>
<dbReference type="PANTHER" id="PTHR43358:SF4">
    <property type="entry name" value="ALPHA_BETA HYDROLASE FOLD-1 DOMAIN-CONTAINING PROTEIN"/>
    <property type="match status" value="1"/>
</dbReference>
<dbReference type="Proteomes" id="UP000219020">
    <property type="component" value="Unassembled WGS sequence"/>
</dbReference>
<dbReference type="Pfam" id="PF12697">
    <property type="entry name" value="Abhydrolase_6"/>
    <property type="match status" value="1"/>
</dbReference>
<keyword evidence="3" id="KW-1185">Reference proteome</keyword>
<dbReference type="InterPro" id="IPR000073">
    <property type="entry name" value="AB_hydrolase_1"/>
</dbReference>
<name>A0A2A5T2Z9_9GAMM</name>
<accession>A0A2A5T2Z9</accession>
<organism evidence="2 3">
    <name type="scientific">Candidatus Enterovibrio escicola</name>
    <dbReference type="NCBI Taxonomy" id="1927127"/>
    <lineage>
        <taxon>Bacteria</taxon>
        <taxon>Pseudomonadati</taxon>
        <taxon>Pseudomonadota</taxon>
        <taxon>Gammaproteobacteria</taxon>
        <taxon>Vibrionales</taxon>
        <taxon>Vibrionaceae</taxon>
        <taxon>Enterovibrio</taxon>
    </lineage>
</organism>
<dbReference type="PANTHER" id="PTHR43358">
    <property type="entry name" value="ALPHA/BETA-HYDROLASE"/>
    <property type="match status" value="1"/>
</dbReference>
<dbReference type="Gene3D" id="3.40.50.1820">
    <property type="entry name" value="alpha/beta hydrolase"/>
    <property type="match status" value="1"/>
</dbReference>
<dbReference type="InterPro" id="IPR029058">
    <property type="entry name" value="AB_hydrolase_fold"/>
</dbReference>
<evidence type="ECO:0000313" key="3">
    <source>
        <dbReference type="Proteomes" id="UP000219020"/>
    </source>
</evidence>